<evidence type="ECO:0000256" key="2">
    <source>
        <dbReference type="ARBA" id="ARBA00006386"/>
    </source>
</evidence>
<dbReference type="RefSeq" id="WP_222926295.1">
    <property type="nucleotide sequence ID" value="NZ_LOED01000006.1"/>
</dbReference>
<feature type="transmembrane region" description="Helical" evidence="7">
    <location>
        <begin position="143"/>
        <end position="162"/>
    </location>
</feature>
<organism evidence="8 9">
    <name type="scientific">Fervidicola ferrireducens</name>
    <dbReference type="NCBI Taxonomy" id="520764"/>
    <lineage>
        <taxon>Bacteria</taxon>
        <taxon>Bacillati</taxon>
        <taxon>Bacillota</taxon>
        <taxon>Clostridia</taxon>
        <taxon>Thermosediminibacterales</taxon>
        <taxon>Thermosediminibacteraceae</taxon>
        <taxon>Fervidicola</taxon>
    </lineage>
</organism>
<comment type="subcellular location">
    <subcellularLocation>
        <location evidence="1">Cell membrane</location>
        <topology evidence="1">Multi-pass membrane protein</topology>
    </subcellularLocation>
</comment>
<reference evidence="8 9" key="1">
    <citation type="submission" date="2015-12" db="EMBL/GenBank/DDBJ databases">
        <title>Draft genome sequnece of Fervidicola ferrireducens strain Y170.</title>
        <authorList>
            <person name="Patel B.K."/>
        </authorList>
    </citation>
    <scope>NUCLEOTIDE SEQUENCE [LARGE SCALE GENOMIC DNA]</scope>
    <source>
        <strain evidence="8 9">Y170</strain>
    </source>
</reference>
<keyword evidence="4 7" id="KW-0812">Transmembrane</keyword>
<sequence>MKNLKAYGPFLGVLAVDMVIVALNRELGLEIIANTGKNFWEMLGVLPPIFLLLGLLDVWVPRETVVKFMGERSGVKGVLLSIFLGAAAAGPLYGAFPVASVMIKKGVKLTNILIFLGAWSTLKIPMFLFEISSLGYEFAVTRWIVNLFGIIAMAYLIESVLTREEIDEVYKKHAVDF</sequence>
<evidence type="ECO:0000256" key="1">
    <source>
        <dbReference type="ARBA" id="ARBA00004651"/>
    </source>
</evidence>
<evidence type="ECO:0000256" key="4">
    <source>
        <dbReference type="ARBA" id="ARBA00022692"/>
    </source>
</evidence>
<name>A0A140LBR7_9FIRM</name>
<evidence type="ECO:0000256" key="6">
    <source>
        <dbReference type="ARBA" id="ARBA00023136"/>
    </source>
</evidence>
<feature type="transmembrane region" description="Helical" evidence="7">
    <location>
        <begin position="39"/>
        <end position="60"/>
    </location>
</feature>
<keyword evidence="5 7" id="KW-1133">Transmembrane helix</keyword>
<accession>A0A140LBR7</accession>
<keyword evidence="6 7" id="KW-0472">Membrane</keyword>
<feature type="transmembrane region" description="Helical" evidence="7">
    <location>
        <begin position="80"/>
        <end position="100"/>
    </location>
</feature>
<evidence type="ECO:0000313" key="9">
    <source>
        <dbReference type="Proteomes" id="UP000070427"/>
    </source>
</evidence>
<dbReference type="Proteomes" id="UP000070427">
    <property type="component" value="Unassembled WGS sequence"/>
</dbReference>
<dbReference type="InterPro" id="IPR005524">
    <property type="entry name" value="DUF318"/>
</dbReference>
<evidence type="ECO:0000256" key="5">
    <source>
        <dbReference type="ARBA" id="ARBA00022989"/>
    </source>
</evidence>
<keyword evidence="9" id="KW-1185">Reference proteome</keyword>
<comment type="similarity">
    <text evidence="2">Belongs to the UPF0718 family.</text>
</comment>
<proteinExistence type="inferred from homology"/>
<comment type="caution">
    <text evidence="8">The sequence shown here is derived from an EMBL/GenBank/DDBJ whole genome shotgun (WGS) entry which is preliminary data.</text>
</comment>
<dbReference type="AlphaFoldDB" id="A0A140LBR7"/>
<keyword evidence="3" id="KW-1003">Cell membrane</keyword>
<dbReference type="GO" id="GO:0005886">
    <property type="term" value="C:plasma membrane"/>
    <property type="evidence" value="ECO:0007669"/>
    <property type="project" value="UniProtKB-SubCell"/>
</dbReference>
<dbReference type="PATRIC" id="fig|520764.3.peg.828"/>
<evidence type="ECO:0000256" key="3">
    <source>
        <dbReference type="ARBA" id="ARBA00022475"/>
    </source>
</evidence>
<evidence type="ECO:0000313" key="8">
    <source>
        <dbReference type="EMBL" id="KXG77992.1"/>
    </source>
</evidence>
<feature type="transmembrane region" description="Helical" evidence="7">
    <location>
        <begin position="112"/>
        <end position="131"/>
    </location>
</feature>
<protein>
    <recommendedName>
        <fullName evidence="10">Permease</fullName>
    </recommendedName>
</protein>
<feature type="transmembrane region" description="Helical" evidence="7">
    <location>
        <begin position="6"/>
        <end position="27"/>
    </location>
</feature>
<dbReference type="Pfam" id="PF03773">
    <property type="entry name" value="ArsP_1"/>
    <property type="match status" value="1"/>
</dbReference>
<dbReference type="EMBL" id="LOED01000006">
    <property type="protein sequence ID" value="KXG77992.1"/>
    <property type="molecule type" value="Genomic_DNA"/>
</dbReference>
<dbReference type="STRING" id="520764.AN618_08000"/>
<evidence type="ECO:0008006" key="10">
    <source>
        <dbReference type="Google" id="ProtNLM"/>
    </source>
</evidence>
<evidence type="ECO:0000256" key="7">
    <source>
        <dbReference type="SAM" id="Phobius"/>
    </source>
</evidence>
<dbReference type="InParanoid" id="A0A140LBR7"/>
<gene>
    <name evidence="8" type="ORF">AN618_08000</name>
</gene>